<gene>
    <name evidence="3" type="ORF">ACFQQG_08255</name>
</gene>
<dbReference type="AlphaFoldDB" id="A0ABD5VY14"/>
<dbReference type="RefSeq" id="WP_382185022.1">
    <property type="nucleotide sequence ID" value="NZ_JBHSZI010000001.1"/>
</dbReference>
<accession>A0ABD5VY14</accession>
<keyword evidence="4" id="KW-1185">Reference proteome</keyword>
<dbReference type="EMBL" id="JBHSZI010000001">
    <property type="protein sequence ID" value="MFC7058171.1"/>
    <property type="molecule type" value="Genomic_DNA"/>
</dbReference>
<evidence type="ECO:0000313" key="3">
    <source>
        <dbReference type="EMBL" id="MFC7058171.1"/>
    </source>
</evidence>
<proteinExistence type="predicted"/>
<feature type="region of interest" description="Disordered" evidence="1">
    <location>
        <begin position="321"/>
        <end position="352"/>
    </location>
</feature>
<comment type="caution">
    <text evidence="3">The sequence shown here is derived from an EMBL/GenBank/DDBJ whole genome shotgun (WGS) entry which is preliminary data.</text>
</comment>
<reference evidence="3 4" key="1">
    <citation type="journal article" date="2019" name="Int. J. Syst. Evol. Microbiol.">
        <title>The Global Catalogue of Microorganisms (GCM) 10K type strain sequencing project: providing services to taxonomists for standard genome sequencing and annotation.</title>
        <authorList>
            <consortium name="The Broad Institute Genomics Platform"/>
            <consortium name="The Broad Institute Genome Sequencing Center for Infectious Disease"/>
            <person name="Wu L."/>
            <person name="Ma J."/>
        </authorList>
    </citation>
    <scope>NUCLEOTIDE SEQUENCE [LARGE SCALE GENOMIC DNA]</scope>
    <source>
        <strain evidence="3 4">JCM 30072</strain>
    </source>
</reference>
<feature type="compositionally biased region" description="Polar residues" evidence="1">
    <location>
        <begin position="410"/>
        <end position="424"/>
    </location>
</feature>
<dbReference type="PANTHER" id="PTHR34351">
    <property type="entry name" value="SLR1927 PROTEIN-RELATED"/>
    <property type="match status" value="1"/>
</dbReference>
<dbReference type="InterPro" id="IPR002881">
    <property type="entry name" value="DUF58"/>
</dbReference>
<protein>
    <submittedName>
        <fullName evidence="3">DUF58 domain-containing protein</fullName>
    </submittedName>
</protein>
<feature type="domain" description="DUF58" evidence="2">
    <location>
        <begin position="198"/>
        <end position="242"/>
    </location>
</feature>
<feature type="region of interest" description="Disordered" evidence="1">
    <location>
        <begin position="400"/>
        <end position="450"/>
    </location>
</feature>
<evidence type="ECO:0000256" key="1">
    <source>
        <dbReference type="SAM" id="MobiDB-lite"/>
    </source>
</evidence>
<sequence length="450" mass="47934">MSHSQVSRWTVGLLGTLALVAVGLAYANGTLLAAALIPLAYVIYGAISTLPDDRSLGVERHVESAMPAPGSPVKVTLTVENEGDRVLPDVRIIDGVPDELVVTEGTPRLCASLSPGESQTCSYTVVAREGTYSFDRPVARLRSLAGSIRETVELDAAGDDGLVAVSPLTSGPAQTQTALHTGQITADTGGSGLEFHSTRQYRQGDPVNRIDWHHVAKTGEFITVQYREQKTSRTVLVVDARPVNRITPAAGYPTAVARSRYAAERLYETLTEAGVEVRVAVVGLEEATEDVEPGPSGIVWAGPGTQTEPEMAFAAATRAETRPEKGVPEPPRAGPEAPLSWADRTPETAIRTDGGETMDLLAEIPADARVVVCSPLVDNWPVGFCQRLGGNRELVVVSPDPIGTRGLASGSRTSPATSDWGNSNAHKRRQSTGRQNSPSKPHFGRHFQTW</sequence>
<dbReference type="Pfam" id="PF01882">
    <property type="entry name" value="DUF58"/>
    <property type="match status" value="1"/>
</dbReference>
<dbReference type="PANTHER" id="PTHR34351:SF2">
    <property type="entry name" value="DUF58 DOMAIN-CONTAINING PROTEIN"/>
    <property type="match status" value="1"/>
</dbReference>
<name>A0ABD5VY14_9EURY</name>
<evidence type="ECO:0000313" key="4">
    <source>
        <dbReference type="Proteomes" id="UP001596445"/>
    </source>
</evidence>
<dbReference type="Proteomes" id="UP001596445">
    <property type="component" value="Unassembled WGS sequence"/>
</dbReference>
<dbReference type="InterPro" id="IPR013783">
    <property type="entry name" value="Ig-like_fold"/>
</dbReference>
<organism evidence="3 4">
    <name type="scientific">Halovenus salina</name>
    <dbReference type="NCBI Taxonomy" id="1510225"/>
    <lineage>
        <taxon>Archaea</taxon>
        <taxon>Methanobacteriati</taxon>
        <taxon>Methanobacteriota</taxon>
        <taxon>Stenosarchaea group</taxon>
        <taxon>Halobacteria</taxon>
        <taxon>Halobacteriales</taxon>
        <taxon>Haloarculaceae</taxon>
        <taxon>Halovenus</taxon>
    </lineage>
</organism>
<evidence type="ECO:0000259" key="2">
    <source>
        <dbReference type="Pfam" id="PF01882"/>
    </source>
</evidence>
<dbReference type="Gene3D" id="2.60.40.10">
    <property type="entry name" value="Immunoglobulins"/>
    <property type="match status" value="1"/>
</dbReference>